<feature type="region of interest" description="Disordered" evidence="2">
    <location>
        <begin position="34"/>
        <end position="63"/>
    </location>
</feature>
<reference evidence="4" key="1">
    <citation type="journal article" date="2013" name="Proc. Natl. Acad. Sci. U.S.A.">
        <title>Genome structure and metabolic features in the red seaweed Chondrus crispus shed light on evolution of the Archaeplastida.</title>
        <authorList>
            <person name="Collen J."/>
            <person name="Porcel B."/>
            <person name="Carre W."/>
            <person name="Ball S.G."/>
            <person name="Chaparro C."/>
            <person name="Tonon T."/>
            <person name="Barbeyron T."/>
            <person name="Michel G."/>
            <person name="Noel B."/>
            <person name="Valentin K."/>
            <person name="Elias M."/>
            <person name="Artiguenave F."/>
            <person name="Arun A."/>
            <person name="Aury J.M."/>
            <person name="Barbosa-Neto J.F."/>
            <person name="Bothwell J.H."/>
            <person name="Bouget F.Y."/>
            <person name="Brillet L."/>
            <person name="Cabello-Hurtado F."/>
            <person name="Capella-Gutierrez S."/>
            <person name="Charrier B."/>
            <person name="Cladiere L."/>
            <person name="Cock J.M."/>
            <person name="Coelho S.M."/>
            <person name="Colleoni C."/>
            <person name="Czjzek M."/>
            <person name="Da Silva C."/>
            <person name="Delage L."/>
            <person name="Denoeud F."/>
            <person name="Deschamps P."/>
            <person name="Dittami S.M."/>
            <person name="Gabaldon T."/>
            <person name="Gachon C.M."/>
            <person name="Groisillier A."/>
            <person name="Herve C."/>
            <person name="Jabbari K."/>
            <person name="Katinka M."/>
            <person name="Kloareg B."/>
            <person name="Kowalczyk N."/>
            <person name="Labadie K."/>
            <person name="Leblanc C."/>
            <person name="Lopez P.J."/>
            <person name="McLachlan D.H."/>
            <person name="Meslet-Cladiere L."/>
            <person name="Moustafa A."/>
            <person name="Nehr Z."/>
            <person name="Nyvall Collen P."/>
            <person name="Panaud O."/>
            <person name="Partensky F."/>
            <person name="Poulain J."/>
            <person name="Rensing S.A."/>
            <person name="Rousvoal S."/>
            <person name="Samson G."/>
            <person name="Symeonidi A."/>
            <person name="Weissenbach J."/>
            <person name="Zambounis A."/>
            <person name="Wincker P."/>
            <person name="Boyen C."/>
        </authorList>
    </citation>
    <scope>NUCLEOTIDE SEQUENCE [LARGE SCALE GENOMIC DNA]</scope>
    <source>
        <strain evidence="4">cv. Stackhouse</strain>
    </source>
</reference>
<dbReference type="Proteomes" id="UP000012073">
    <property type="component" value="Unassembled WGS sequence"/>
</dbReference>
<feature type="compositionally biased region" description="Basic and acidic residues" evidence="2">
    <location>
        <begin position="35"/>
        <end position="50"/>
    </location>
</feature>
<dbReference type="Gramene" id="CDF35160">
    <property type="protein sequence ID" value="CDF35160"/>
    <property type="gene ID" value="CHC_T00003498001"/>
</dbReference>
<evidence type="ECO:0000256" key="2">
    <source>
        <dbReference type="SAM" id="MobiDB-lite"/>
    </source>
</evidence>
<organism evidence="3 4">
    <name type="scientific">Chondrus crispus</name>
    <name type="common">Carrageen Irish moss</name>
    <name type="synonym">Polymorpha crispa</name>
    <dbReference type="NCBI Taxonomy" id="2769"/>
    <lineage>
        <taxon>Eukaryota</taxon>
        <taxon>Rhodophyta</taxon>
        <taxon>Florideophyceae</taxon>
        <taxon>Rhodymeniophycidae</taxon>
        <taxon>Gigartinales</taxon>
        <taxon>Gigartinaceae</taxon>
        <taxon>Chondrus</taxon>
    </lineage>
</organism>
<dbReference type="SUPFAM" id="SSF57959">
    <property type="entry name" value="Leucine zipper domain"/>
    <property type="match status" value="1"/>
</dbReference>
<name>R7QCH0_CHOCR</name>
<proteinExistence type="predicted"/>
<dbReference type="RefSeq" id="XP_005714979.1">
    <property type="nucleotide sequence ID" value="XM_005714922.1"/>
</dbReference>
<feature type="coiled-coil region" evidence="1">
    <location>
        <begin position="75"/>
        <end position="102"/>
    </location>
</feature>
<dbReference type="STRING" id="2769.R7QCH0"/>
<keyword evidence="4" id="KW-1185">Reference proteome</keyword>
<dbReference type="KEGG" id="ccp:CHC_T00003498001"/>
<evidence type="ECO:0000313" key="4">
    <source>
        <dbReference type="Proteomes" id="UP000012073"/>
    </source>
</evidence>
<sequence length="106" mass="11977">MHANSPWIPAPVPPATVLLPGPVVVPVFSGLSRVESTEEKAKKQTAEERKRRNRVAAQRSNMKRKLACDAIRVQLKPLREKVDELRKREGALREENLAMKKQVDNS</sequence>
<dbReference type="InterPro" id="IPR046347">
    <property type="entry name" value="bZIP_sf"/>
</dbReference>
<dbReference type="GeneID" id="17322693"/>
<dbReference type="CDD" id="cd14686">
    <property type="entry name" value="bZIP"/>
    <property type="match status" value="1"/>
</dbReference>
<evidence type="ECO:0000256" key="1">
    <source>
        <dbReference type="SAM" id="Coils"/>
    </source>
</evidence>
<dbReference type="AlphaFoldDB" id="R7QCH0"/>
<protein>
    <recommendedName>
        <fullName evidence="5">BZIP domain-containing protein</fullName>
    </recommendedName>
</protein>
<evidence type="ECO:0008006" key="5">
    <source>
        <dbReference type="Google" id="ProtNLM"/>
    </source>
</evidence>
<dbReference type="EMBL" id="HG001720">
    <property type="protein sequence ID" value="CDF35160.1"/>
    <property type="molecule type" value="Genomic_DNA"/>
</dbReference>
<keyword evidence="1" id="KW-0175">Coiled coil</keyword>
<dbReference type="GO" id="GO:0003700">
    <property type="term" value="F:DNA-binding transcription factor activity"/>
    <property type="evidence" value="ECO:0007669"/>
    <property type="project" value="InterPro"/>
</dbReference>
<gene>
    <name evidence="3" type="ORF">CHC_T00003498001</name>
</gene>
<evidence type="ECO:0000313" key="3">
    <source>
        <dbReference type="EMBL" id="CDF35160.1"/>
    </source>
</evidence>
<accession>R7QCH0</accession>